<evidence type="ECO:0000259" key="8">
    <source>
        <dbReference type="Pfam" id="PF01385"/>
    </source>
</evidence>
<keyword evidence="2" id="KW-0815">Transposition</keyword>
<keyword evidence="6" id="KW-0233">DNA recombination</keyword>
<evidence type="ECO:0000259" key="10">
    <source>
        <dbReference type="Pfam" id="PF12323"/>
    </source>
</evidence>
<dbReference type="RefSeq" id="WP_413269027.1">
    <property type="nucleotide sequence ID" value="NZ_JBHFNQ010000028.1"/>
</dbReference>
<reference evidence="11 12" key="1">
    <citation type="submission" date="2024-09" db="EMBL/GenBank/DDBJ databases">
        <title>Floridaenema gen nov. (Aerosakkonemataceae, Aerosakkonematales ord. nov., Cyanobacteria) from benthic tropical and subtropical fresh waters, with the description of four new species.</title>
        <authorList>
            <person name="Moretto J.A."/>
            <person name="Berthold D.E."/>
            <person name="Lefler F.W."/>
            <person name="Huang I.-S."/>
            <person name="Laughinghouse H. IV."/>
        </authorList>
    </citation>
    <scope>NUCLEOTIDE SEQUENCE [LARGE SCALE GENOMIC DNA]</scope>
    <source>
        <strain evidence="11 12">BLCC-F46</strain>
    </source>
</reference>
<keyword evidence="5" id="KW-0238">DNA-binding</keyword>
<dbReference type="Pfam" id="PF01385">
    <property type="entry name" value="OrfB_IS605"/>
    <property type="match status" value="1"/>
</dbReference>
<dbReference type="Pfam" id="PF12323">
    <property type="entry name" value="HTH_OrfB_IS605"/>
    <property type="match status" value="1"/>
</dbReference>
<gene>
    <name evidence="11" type="ORF">ACE1CC_03175</name>
</gene>
<accession>A0ABV4WZC6</accession>
<evidence type="ECO:0000313" key="11">
    <source>
        <dbReference type="EMBL" id="MFB2875875.1"/>
    </source>
</evidence>
<dbReference type="Pfam" id="PF07282">
    <property type="entry name" value="Cas12f1-like_TNB"/>
    <property type="match status" value="1"/>
</dbReference>
<feature type="domain" description="Probable transposase IS891/IS1136/IS1341" evidence="8">
    <location>
        <begin position="162"/>
        <end position="275"/>
    </location>
</feature>
<feature type="domain" description="Transposase putative helix-turn-helix" evidence="10">
    <location>
        <begin position="1"/>
        <end position="46"/>
    </location>
</feature>
<comment type="similarity">
    <text evidence="1">In the C-terminal section; belongs to the transposase 35 family.</text>
</comment>
<feature type="region of interest" description="Disordered" evidence="7">
    <location>
        <begin position="386"/>
        <end position="409"/>
    </location>
</feature>
<keyword evidence="12" id="KW-1185">Reference proteome</keyword>
<keyword evidence="4" id="KW-0862">Zinc</keyword>
<dbReference type="GO" id="GO:0004519">
    <property type="term" value="F:endonuclease activity"/>
    <property type="evidence" value="ECO:0007669"/>
    <property type="project" value="UniProtKB-KW"/>
</dbReference>
<keyword evidence="11" id="KW-0540">Nuclease</keyword>
<keyword evidence="3" id="KW-0479">Metal-binding</keyword>
<dbReference type="InterPro" id="IPR021027">
    <property type="entry name" value="Transposase_put_HTH"/>
</dbReference>
<evidence type="ECO:0000256" key="6">
    <source>
        <dbReference type="ARBA" id="ARBA00023172"/>
    </source>
</evidence>
<feature type="domain" description="Cas12f1-like TNB" evidence="9">
    <location>
        <begin position="287"/>
        <end position="354"/>
    </location>
</feature>
<name>A0ABV4WZC6_9CYAN</name>
<evidence type="ECO:0000259" key="9">
    <source>
        <dbReference type="Pfam" id="PF07282"/>
    </source>
</evidence>
<comment type="caution">
    <text evidence="11">The sequence shown here is derived from an EMBL/GenBank/DDBJ whole genome shotgun (WGS) entry which is preliminary data.</text>
</comment>
<keyword evidence="11" id="KW-0255">Endonuclease</keyword>
<sequence length="409" mass="46348">MLTAFKVRLYPNKEQQAALIQNFGCCRFVWNYYLNKSNTQYQETGKGLSYCDMATDLTQLKKQEEFLWLKDASSSALQQSLNNLEVAFKNFFEHRAKFPKFKSRHKKQSLRYPAGCSIKGNGIQLPKLGIVKAVISKKISGKIKSVTVSKDSTDKYFAAILLEVEDVLTNKEGKISGIDLGLSSLVTVFDGETTYKVDPIKPTRKYAKRLRCRQKSLSRKKLGSSNRKKQVKRVAKVHQKIANTRQDFRPNLSHQLVSENQTLVVENLCIKGLARTKLAKSVLDAGFGTLVNFLGYKLERVGGIIVEVDRLFPSTKLCHCCKYKNDSLTLKDRKWVCPKCQTHHDRDDNAAKNLREEGIRILSTNTVGHTEFQACGETVRLTSNSARKRVSKKQESPGKLRCTGRVSRQ</sequence>
<evidence type="ECO:0000256" key="2">
    <source>
        <dbReference type="ARBA" id="ARBA00022578"/>
    </source>
</evidence>
<proteinExistence type="inferred from homology"/>
<keyword evidence="11" id="KW-0378">Hydrolase</keyword>
<evidence type="ECO:0000256" key="4">
    <source>
        <dbReference type="ARBA" id="ARBA00022833"/>
    </source>
</evidence>
<evidence type="ECO:0000313" key="12">
    <source>
        <dbReference type="Proteomes" id="UP001576774"/>
    </source>
</evidence>
<protein>
    <submittedName>
        <fullName evidence="11">RNA-guided endonuclease InsQ/TnpB family protein</fullName>
    </submittedName>
</protein>
<dbReference type="InterPro" id="IPR001959">
    <property type="entry name" value="Transposase"/>
</dbReference>
<organism evidence="11 12">
    <name type="scientific">Floridaenema aerugineum BLCC-F46</name>
    <dbReference type="NCBI Taxonomy" id="3153654"/>
    <lineage>
        <taxon>Bacteria</taxon>
        <taxon>Bacillati</taxon>
        <taxon>Cyanobacteriota</taxon>
        <taxon>Cyanophyceae</taxon>
        <taxon>Oscillatoriophycideae</taxon>
        <taxon>Aerosakkonematales</taxon>
        <taxon>Aerosakkonemataceae</taxon>
        <taxon>Floridanema</taxon>
        <taxon>Floridanema aerugineum</taxon>
    </lineage>
</organism>
<evidence type="ECO:0000256" key="5">
    <source>
        <dbReference type="ARBA" id="ARBA00023125"/>
    </source>
</evidence>
<evidence type="ECO:0000256" key="3">
    <source>
        <dbReference type="ARBA" id="ARBA00022723"/>
    </source>
</evidence>
<evidence type="ECO:0000256" key="7">
    <source>
        <dbReference type="SAM" id="MobiDB-lite"/>
    </source>
</evidence>
<dbReference type="Proteomes" id="UP001576774">
    <property type="component" value="Unassembled WGS sequence"/>
</dbReference>
<evidence type="ECO:0000256" key="1">
    <source>
        <dbReference type="ARBA" id="ARBA00008761"/>
    </source>
</evidence>
<dbReference type="EMBL" id="JBHFNQ010000028">
    <property type="protein sequence ID" value="MFB2875875.1"/>
    <property type="molecule type" value="Genomic_DNA"/>
</dbReference>
<dbReference type="InterPro" id="IPR010095">
    <property type="entry name" value="Cas12f1-like_TNB"/>
</dbReference>
<dbReference type="NCBIfam" id="NF040570">
    <property type="entry name" value="guided_TnpB"/>
    <property type="match status" value="1"/>
</dbReference>